<gene>
    <name evidence="1" type="ORF">RPERSI_LOCUS31452</name>
</gene>
<evidence type="ECO:0000313" key="1">
    <source>
        <dbReference type="EMBL" id="CAG8840494.1"/>
    </source>
</evidence>
<sequence length="68" mass="7737">MTSIGISNNEIEYERITRSLNYLVKHFLREATNKTSGKDVPGLSETGKATDLTLRQQQTFDYCLRILG</sequence>
<dbReference type="EMBL" id="CAJVQC010126931">
    <property type="protein sequence ID" value="CAG8840494.1"/>
    <property type="molecule type" value="Genomic_DNA"/>
</dbReference>
<comment type="caution">
    <text evidence="1">The sequence shown here is derived from an EMBL/GenBank/DDBJ whole genome shotgun (WGS) entry which is preliminary data.</text>
</comment>
<protein>
    <submittedName>
        <fullName evidence="1">18392_t:CDS:1</fullName>
    </submittedName>
</protein>
<evidence type="ECO:0000313" key="2">
    <source>
        <dbReference type="Proteomes" id="UP000789920"/>
    </source>
</evidence>
<organism evidence="1 2">
    <name type="scientific">Racocetra persica</name>
    <dbReference type="NCBI Taxonomy" id="160502"/>
    <lineage>
        <taxon>Eukaryota</taxon>
        <taxon>Fungi</taxon>
        <taxon>Fungi incertae sedis</taxon>
        <taxon>Mucoromycota</taxon>
        <taxon>Glomeromycotina</taxon>
        <taxon>Glomeromycetes</taxon>
        <taxon>Diversisporales</taxon>
        <taxon>Gigasporaceae</taxon>
        <taxon>Racocetra</taxon>
    </lineage>
</organism>
<accession>A0ACA9SJT1</accession>
<keyword evidence="2" id="KW-1185">Reference proteome</keyword>
<feature type="non-terminal residue" evidence="1">
    <location>
        <position position="68"/>
    </location>
</feature>
<reference evidence="1" key="1">
    <citation type="submission" date="2021-06" db="EMBL/GenBank/DDBJ databases">
        <authorList>
            <person name="Kallberg Y."/>
            <person name="Tangrot J."/>
            <person name="Rosling A."/>
        </authorList>
    </citation>
    <scope>NUCLEOTIDE SEQUENCE</scope>
    <source>
        <strain evidence="1">MA461A</strain>
    </source>
</reference>
<name>A0ACA9SJT1_9GLOM</name>
<proteinExistence type="predicted"/>
<dbReference type="Proteomes" id="UP000789920">
    <property type="component" value="Unassembled WGS sequence"/>
</dbReference>